<feature type="repeat" description="WD" evidence="11">
    <location>
        <begin position="554"/>
        <end position="595"/>
    </location>
</feature>
<dbReference type="InterPro" id="IPR050630">
    <property type="entry name" value="WD_repeat_EMAP"/>
</dbReference>
<dbReference type="Gene3D" id="2.130.10.10">
    <property type="entry name" value="YVTN repeat-like/Quinoprotein amine dehydrogenase"/>
    <property type="match status" value="3"/>
</dbReference>
<gene>
    <name evidence="14" type="ORF">PBIL07802_LOCUS29019</name>
</gene>
<evidence type="ECO:0000256" key="6">
    <source>
        <dbReference type="ARBA" id="ARBA00022846"/>
    </source>
</evidence>
<evidence type="ECO:0000256" key="5">
    <source>
        <dbReference type="ARBA" id="ARBA00022737"/>
    </source>
</evidence>
<feature type="repeat" description="WD" evidence="11">
    <location>
        <begin position="520"/>
        <end position="552"/>
    </location>
</feature>
<protein>
    <recommendedName>
        <fullName evidence="10">Cilia- and flagella-associated protein 52</fullName>
    </recommendedName>
</protein>
<organism evidence="14">
    <name type="scientific">Palpitomonas bilix</name>
    <dbReference type="NCBI Taxonomy" id="652834"/>
    <lineage>
        <taxon>Eukaryota</taxon>
        <taxon>Eukaryota incertae sedis</taxon>
    </lineage>
</organism>
<keyword evidence="4 11" id="KW-0853">WD repeat</keyword>
<keyword evidence="8" id="KW-0966">Cell projection</keyword>
<dbReference type="InterPro" id="IPR019775">
    <property type="entry name" value="WD40_repeat_CS"/>
</dbReference>
<dbReference type="InterPro" id="IPR015943">
    <property type="entry name" value="WD40/YVTN_repeat-like_dom_sf"/>
</dbReference>
<dbReference type="SMART" id="SM00320">
    <property type="entry name" value="WD40"/>
    <property type="match status" value="10"/>
</dbReference>
<dbReference type="GO" id="GO:0005930">
    <property type="term" value="C:axoneme"/>
    <property type="evidence" value="ECO:0007669"/>
    <property type="project" value="UniProtKB-ARBA"/>
</dbReference>
<feature type="domain" description="WD repeat-containing protein 54 beta-propeller" evidence="12">
    <location>
        <begin position="338"/>
        <end position="473"/>
    </location>
</feature>
<evidence type="ECO:0000256" key="9">
    <source>
        <dbReference type="ARBA" id="ARBA00029456"/>
    </source>
</evidence>
<dbReference type="PROSITE" id="PS50082">
    <property type="entry name" value="WD_REPEATS_2"/>
    <property type="match status" value="5"/>
</dbReference>
<dbReference type="InterPro" id="IPR055439">
    <property type="entry name" value="Beta-prop_EML_1st"/>
</dbReference>
<name>A0A7S3LVS2_9EUKA</name>
<dbReference type="PRINTS" id="PR00320">
    <property type="entry name" value="GPROTEINBRPT"/>
</dbReference>
<evidence type="ECO:0000256" key="2">
    <source>
        <dbReference type="ARBA" id="ARBA00004496"/>
    </source>
</evidence>
<dbReference type="EMBL" id="HBIB01044421">
    <property type="protein sequence ID" value="CAE0266677.1"/>
    <property type="molecule type" value="Transcribed_RNA"/>
</dbReference>
<sequence>MSTLEIENVIGFAGDVSEGLIAHPDRKNMIYPLGSNLVIAKIANPKEQLFLQGHSNKISCVAVSPSGRYIATGQITHMGFQADIIVWDYEKLEKVHTLTLHKVKVQSLSFSPSEKYLASLGGQDDNNIVIWDVETGEPVCGSPASNDLALTIQYFQTRDDMLVTGGNYNLRVWEFDVPNRKIRPTDCNLGQLKRVYTCIYVDENDEFMYCGSTSGDLIQVNLATKLFRCSGPKTHFSEGVNCITQMADGDFIVGAGDGTVAKLRLAAGRGGLTFLPTKSARLQGSVTSLARHPGAQYLLIGTNKSNMYSLTNSDFKIQLRSTCHYSRINDIAFPEGYADVFATCSMNDIRVWNSRTGVELLRINVQGVECYCITFMKDGGSIVSGWSDGKIRAFGPQSGAELYSINDAHQGGVTALACTSDNERLISGGEDGQVRVWKVTKQSRVMIASMKEHKCKSWLLVFVHTCCSRWSPSPATVNDIRVRANDSECVSASSDGSCIIWDMSRFARNNSLFASTFFKSILYHPDESQLLTCGTDRKITYWDAYDGSGIRIIDGSETAELNSIDISRDGKVFASGASDKTVKLWLYDEGEVTHEGFGHSGNVVKVKMSPDGVNVISVGEEGAIFKWRLPH</sequence>
<dbReference type="FunFam" id="2.130.10.10:FF:000207">
    <property type="entry name" value="Cilia- and flagella-associated protein 52"/>
    <property type="match status" value="1"/>
</dbReference>
<evidence type="ECO:0000256" key="1">
    <source>
        <dbReference type="ARBA" id="ARBA00004230"/>
    </source>
</evidence>
<dbReference type="Pfam" id="PF21031">
    <property type="entry name" value="WDR54"/>
    <property type="match status" value="1"/>
</dbReference>
<keyword evidence="3" id="KW-0963">Cytoplasm</keyword>
<dbReference type="InterPro" id="IPR001680">
    <property type="entry name" value="WD40_rpt"/>
</dbReference>
<evidence type="ECO:0000259" key="13">
    <source>
        <dbReference type="Pfam" id="PF23409"/>
    </source>
</evidence>
<evidence type="ECO:0000259" key="12">
    <source>
        <dbReference type="Pfam" id="PF21031"/>
    </source>
</evidence>
<comment type="subcellular location">
    <subcellularLocation>
        <location evidence="1">Cell projection</location>
        <location evidence="1">Cilium</location>
        <location evidence="1">Flagellum</location>
    </subcellularLocation>
    <subcellularLocation>
        <location evidence="2">Cytoplasm</location>
    </subcellularLocation>
</comment>
<reference evidence="14" key="1">
    <citation type="submission" date="2021-01" db="EMBL/GenBank/DDBJ databases">
        <authorList>
            <person name="Corre E."/>
            <person name="Pelletier E."/>
            <person name="Niang G."/>
            <person name="Scheremetjew M."/>
            <person name="Finn R."/>
            <person name="Kale V."/>
            <person name="Holt S."/>
            <person name="Cochrane G."/>
            <person name="Meng A."/>
            <person name="Brown T."/>
            <person name="Cohen L."/>
        </authorList>
    </citation>
    <scope>NUCLEOTIDE SEQUENCE</scope>
    <source>
        <strain evidence="14">NIES-2562</strain>
    </source>
</reference>
<proteinExistence type="inferred from homology"/>
<keyword evidence="6" id="KW-0282">Flagellum</keyword>
<evidence type="ECO:0000256" key="8">
    <source>
        <dbReference type="ARBA" id="ARBA00023273"/>
    </source>
</evidence>
<feature type="repeat" description="WD" evidence="11">
    <location>
        <begin position="596"/>
        <end position="631"/>
    </location>
</feature>
<dbReference type="GO" id="GO:0031514">
    <property type="term" value="C:motile cilium"/>
    <property type="evidence" value="ECO:0007669"/>
    <property type="project" value="UniProtKB-SubCell"/>
</dbReference>
<evidence type="ECO:0000256" key="4">
    <source>
        <dbReference type="ARBA" id="ARBA00022574"/>
    </source>
</evidence>
<evidence type="ECO:0000256" key="7">
    <source>
        <dbReference type="ARBA" id="ARBA00023069"/>
    </source>
</evidence>
<dbReference type="SUPFAM" id="SSF50978">
    <property type="entry name" value="WD40 repeat-like"/>
    <property type="match status" value="2"/>
</dbReference>
<dbReference type="Pfam" id="PF00400">
    <property type="entry name" value="WD40"/>
    <property type="match status" value="2"/>
</dbReference>
<keyword evidence="7" id="KW-0969">Cilium</keyword>
<feature type="repeat" description="WD" evidence="11">
    <location>
        <begin position="98"/>
        <end position="141"/>
    </location>
</feature>
<evidence type="ECO:0000256" key="11">
    <source>
        <dbReference type="PROSITE-ProRule" id="PRU00221"/>
    </source>
</evidence>
<accession>A0A7S3LVS2</accession>
<evidence type="ECO:0000313" key="14">
    <source>
        <dbReference type="EMBL" id="CAE0266677.1"/>
    </source>
</evidence>
<dbReference type="PROSITE" id="PS00678">
    <property type="entry name" value="WD_REPEATS_1"/>
    <property type="match status" value="1"/>
</dbReference>
<dbReference type="FunFam" id="2.130.10.10:FF:001320">
    <property type="entry name" value="Predicted protein"/>
    <property type="match status" value="1"/>
</dbReference>
<keyword evidence="5" id="KW-0677">Repeat</keyword>
<evidence type="ECO:0000256" key="3">
    <source>
        <dbReference type="ARBA" id="ARBA00022490"/>
    </source>
</evidence>
<dbReference type="PROSITE" id="PS50294">
    <property type="entry name" value="WD_REPEATS_REGION"/>
    <property type="match status" value="3"/>
</dbReference>
<dbReference type="InterPro" id="IPR020472">
    <property type="entry name" value="WD40_PAC1"/>
</dbReference>
<comment type="similarity">
    <text evidence="9">Belongs to the CFAP52 family.</text>
</comment>
<dbReference type="InterPro" id="IPR049546">
    <property type="entry name" value="WDR54_beta_prop"/>
</dbReference>
<evidence type="ECO:0000256" key="10">
    <source>
        <dbReference type="ARBA" id="ARBA00029552"/>
    </source>
</evidence>
<feature type="domain" description="EML-like first beta-propeller" evidence="13">
    <location>
        <begin position="48"/>
        <end position="307"/>
    </location>
</feature>
<feature type="repeat" description="WD" evidence="11">
    <location>
        <begin position="406"/>
        <end position="447"/>
    </location>
</feature>
<dbReference type="AlphaFoldDB" id="A0A7S3LVS2"/>
<dbReference type="PANTHER" id="PTHR13720:SF14">
    <property type="entry name" value="CILIA- AND FLAGELLA-ASSOCIATED PROTEIN 52"/>
    <property type="match status" value="1"/>
</dbReference>
<dbReference type="PANTHER" id="PTHR13720">
    <property type="entry name" value="WD-40 REPEAT PROTEIN"/>
    <property type="match status" value="1"/>
</dbReference>
<dbReference type="InterPro" id="IPR036322">
    <property type="entry name" value="WD40_repeat_dom_sf"/>
</dbReference>
<dbReference type="Pfam" id="PF23409">
    <property type="entry name" value="Beta-prop_EML"/>
    <property type="match status" value="1"/>
</dbReference>